<name>A0A7G2CRY9_9TRYP</name>
<sequence>MILGVGEGTFAVLLTIGVAILGALLGAYFMPKMSLFILLGCICLPLIVYGCILSSPKAPNPVPFLPPVVYREAVLPSNTDLIDKFLPVRIVIFLILVFSMFGGIATLLLDIMKEPPYTVPRMRCLREQLEEAHPTWYK</sequence>
<evidence type="ECO:0000256" key="1">
    <source>
        <dbReference type="SAM" id="Phobius"/>
    </source>
</evidence>
<proteinExistence type="predicted"/>
<feature type="transmembrane region" description="Helical" evidence="1">
    <location>
        <begin position="90"/>
        <end position="112"/>
    </location>
</feature>
<dbReference type="Proteomes" id="UP000515908">
    <property type="component" value="Chromosome 27"/>
</dbReference>
<reference evidence="2 3" key="1">
    <citation type="submission" date="2020-08" db="EMBL/GenBank/DDBJ databases">
        <authorList>
            <person name="Newling K."/>
            <person name="Davey J."/>
            <person name="Forrester S."/>
        </authorList>
    </citation>
    <scope>NUCLEOTIDE SEQUENCE [LARGE SCALE GENOMIC DNA]</scope>
    <source>
        <strain evidence="3">Crithidia deanei Carvalho (ATCC PRA-265)</strain>
    </source>
</reference>
<keyword evidence="1" id="KW-0472">Membrane</keyword>
<dbReference type="AlphaFoldDB" id="A0A7G2CRY9"/>
<evidence type="ECO:0000313" key="3">
    <source>
        <dbReference type="Proteomes" id="UP000515908"/>
    </source>
</evidence>
<dbReference type="EMBL" id="LR877171">
    <property type="protein sequence ID" value="CAD2222588.1"/>
    <property type="molecule type" value="Genomic_DNA"/>
</dbReference>
<organism evidence="2 3">
    <name type="scientific">Angomonas deanei</name>
    <dbReference type="NCBI Taxonomy" id="59799"/>
    <lineage>
        <taxon>Eukaryota</taxon>
        <taxon>Discoba</taxon>
        <taxon>Euglenozoa</taxon>
        <taxon>Kinetoplastea</taxon>
        <taxon>Metakinetoplastina</taxon>
        <taxon>Trypanosomatida</taxon>
        <taxon>Trypanosomatidae</taxon>
        <taxon>Strigomonadinae</taxon>
        <taxon>Angomonas</taxon>
    </lineage>
</organism>
<feature type="transmembrane region" description="Helical" evidence="1">
    <location>
        <begin position="36"/>
        <end position="55"/>
    </location>
</feature>
<protein>
    <submittedName>
        <fullName evidence="2">Uncharacterized protein</fullName>
    </submittedName>
</protein>
<keyword evidence="1" id="KW-1133">Transmembrane helix</keyword>
<accession>A0A7G2CRY9</accession>
<keyword evidence="3" id="KW-1185">Reference proteome</keyword>
<dbReference type="VEuPathDB" id="TriTrypDB:ADEAN_001013200"/>
<evidence type="ECO:0000313" key="2">
    <source>
        <dbReference type="EMBL" id="CAD2222588.1"/>
    </source>
</evidence>
<gene>
    <name evidence="2" type="ORF">ADEAN_001013200</name>
</gene>
<keyword evidence="1" id="KW-0812">Transmembrane</keyword>
<feature type="transmembrane region" description="Helical" evidence="1">
    <location>
        <begin position="12"/>
        <end position="29"/>
    </location>
</feature>